<evidence type="ECO:0000313" key="2">
    <source>
        <dbReference type="Proteomes" id="UP000198670"/>
    </source>
</evidence>
<dbReference type="STRING" id="1477437.SAMN05444682_10482"/>
<name>A0A1I3IGM8_9SPHI</name>
<dbReference type="InterPro" id="IPR026360">
    <property type="entry name" value="Xnuc_lig_assoc"/>
</dbReference>
<gene>
    <name evidence="1" type="ORF">SAMN05444682_10482</name>
</gene>
<dbReference type="InterPro" id="IPR050698">
    <property type="entry name" value="MBL"/>
</dbReference>
<dbReference type="SUPFAM" id="SSF56281">
    <property type="entry name" value="Metallo-hydrolase/oxidoreductase"/>
    <property type="match status" value="1"/>
</dbReference>
<organism evidence="1 2">
    <name type="scientific">Parapedobacter indicus</name>
    <dbReference type="NCBI Taxonomy" id="1477437"/>
    <lineage>
        <taxon>Bacteria</taxon>
        <taxon>Pseudomonadati</taxon>
        <taxon>Bacteroidota</taxon>
        <taxon>Sphingobacteriia</taxon>
        <taxon>Sphingobacteriales</taxon>
        <taxon>Sphingobacteriaceae</taxon>
        <taxon>Parapedobacter</taxon>
    </lineage>
</organism>
<protein>
    <submittedName>
        <fullName evidence="1">Putative mRNA 3-end processing factor</fullName>
    </submittedName>
</protein>
<dbReference type="InterPro" id="IPR036866">
    <property type="entry name" value="RibonucZ/Hydroxyglut_hydro"/>
</dbReference>
<dbReference type="AlphaFoldDB" id="A0A1I3IGM8"/>
<dbReference type="NCBIfam" id="TIGR04122">
    <property type="entry name" value="Xnuc_lig_assoc"/>
    <property type="match status" value="1"/>
</dbReference>
<dbReference type="PANTHER" id="PTHR11203:SF49">
    <property type="entry name" value="BLL1145 PROTEIN"/>
    <property type="match status" value="1"/>
</dbReference>
<proteinExistence type="predicted"/>
<dbReference type="OrthoDB" id="9803916at2"/>
<sequence length="330" mass="36671">MLKFTERGVYCPQADLYIDPWEPVEKAVVTHGHSDHARWGMGRYLCHVHTAPILRLRLGAAIAIQEVEYGEVITVNGVRISLHPAGHIIGSAQVRLEYEGEIWAVSGDYKLSYDGLSVPYEPIRCHHFVTESTFGLPVYQFPEPDLVFQDINSWCHLNAAEGVNTVLLAYALGKSQSILRQLQPGSRSVFLHGAVANVNAALGEVGYRFVGERITAETDRTALKGAIIVAPPSALGSPWLKKLSPYRIAVCSGWMQLRGARRRRGVDRGFVLSDHCDWDQLNRAVAATEAETVYVTHGYEGPFARWLREQKKIQAHEVHLHGGEATEADL</sequence>
<evidence type="ECO:0000313" key="1">
    <source>
        <dbReference type="EMBL" id="SFI47029.1"/>
    </source>
</evidence>
<keyword evidence="2" id="KW-1185">Reference proteome</keyword>
<dbReference type="PANTHER" id="PTHR11203">
    <property type="entry name" value="CLEAVAGE AND POLYADENYLATION SPECIFICITY FACTOR FAMILY MEMBER"/>
    <property type="match status" value="1"/>
</dbReference>
<dbReference type="EMBL" id="FOQO01000004">
    <property type="protein sequence ID" value="SFI47029.1"/>
    <property type="molecule type" value="Genomic_DNA"/>
</dbReference>
<reference evidence="1 2" key="1">
    <citation type="submission" date="2016-10" db="EMBL/GenBank/DDBJ databases">
        <authorList>
            <person name="de Groot N.N."/>
        </authorList>
    </citation>
    <scope>NUCLEOTIDE SEQUENCE [LARGE SCALE GENOMIC DNA]</scope>
    <source>
        <strain evidence="1 2">RK1</strain>
    </source>
</reference>
<dbReference type="Proteomes" id="UP000198670">
    <property type="component" value="Unassembled WGS sequence"/>
</dbReference>
<dbReference type="RefSeq" id="WP_090626356.1">
    <property type="nucleotide sequence ID" value="NZ_FOQO01000004.1"/>
</dbReference>
<dbReference type="Gene3D" id="3.60.15.10">
    <property type="entry name" value="Ribonuclease Z/Hydroxyacylglutathione hydrolase-like"/>
    <property type="match status" value="1"/>
</dbReference>
<accession>A0A1I3IGM8</accession>
<dbReference type="GO" id="GO:0004521">
    <property type="term" value="F:RNA endonuclease activity"/>
    <property type="evidence" value="ECO:0007669"/>
    <property type="project" value="TreeGrafter"/>
</dbReference>